<dbReference type="OrthoDB" id="2304700at2759"/>
<organism evidence="1 2">
    <name type="scientific">Dentiscutata erythropus</name>
    <dbReference type="NCBI Taxonomy" id="1348616"/>
    <lineage>
        <taxon>Eukaryota</taxon>
        <taxon>Fungi</taxon>
        <taxon>Fungi incertae sedis</taxon>
        <taxon>Mucoromycota</taxon>
        <taxon>Glomeromycotina</taxon>
        <taxon>Glomeromycetes</taxon>
        <taxon>Diversisporales</taxon>
        <taxon>Gigasporaceae</taxon>
        <taxon>Dentiscutata</taxon>
    </lineage>
</organism>
<reference evidence="1" key="1">
    <citation type="submission" date="2021-06" db="EMBL/GenBank/DDBJ databases">
        <authorList>
            <person name="Kallberg Y."/>
            <person name="Tangrot J."/>
            <person name="Rosling A."/>
        </authorList>
    </citation>
    <scope>NUCLEOTIDE SEQUENCE</scope>
    <source>
        <strain evidence="1">MA453B</strain>
    </source>
</reference>
<dbReference type="Proteomes" id="UP000789405">
    <property type="component" value="Unassembled WGS sequence"/>
</dbReference>
<accession>A0A9N8ZEB9</accession>
<sequence>MVFPFQHIQNIKVSRQLKKKEIRDFNLSNILIHLLRAYTNQLKKEGLLTNKKIKFHNSIYYEVKNENGAINKIKIKSGDSIEIEEETTDKPTYAIVRVIISHKGSENNSLGGCPQFKLCDNEKWDVIFPITIVDRQQRVHFVHDCTTVCKM</sequence>
<dbReference type="EMBL" id="CAJVPY010000704">
    <property type="protein sequence ID" value="CAG8487900.1"/>
    <property type="molecule type" value="Genomic_DNA"/>
</dbReference>
<keyword evidence="2" id="KW-1185">Reference proteome</keyword>
<dbReference type="AlphaFoldDB" id="A0A9N8ZEB9"/>
<gene>
    <name evidence="1" type="ORF">DERYTH_LOCUS2262</name>
</gene>
<evidence type="ECO:0000313" key="2">
    <source>
        <dbReference type="Proteomes" id="UP000789405"/>
    </source>
</evidence>
<feature type="non-terminal residue" evidence="1">
    <location>
        <position position="1"/>
    </location>
</feature>
<evidence type="ECO:0000313" key="1">
    <source>
        <dbReference type="EMBL" id="CAG8487900.1"/>
    </source>
</evidence>
<comment type="caution">
    <text evidence="1">The sequence shown here is derived from an EMBL/GenBank/DDBJ whole genome shotgun (WGS) entry which is preliminary data.</text>
</comment>
<name>A0A9N8ZEB9_9GLOM</name>
<protein>
    <submittedName>
        <fullName evidence="1">9801_t:CDS:1</fullName>
    </submittedName>
</protein>
<proteinExistence type="predicted"/>